<gene>
    <name evidence="1" type="ORF">GR204_03880</name>
</gene>
<reference evidence="1 2" key="1">
    <citation type="submission" date="2019-12" db="EMBL/GenBank/DDBJ databases">
        <title>Rhizobium genotypes associated with high levels of biological nitrogen fixation by grain legumes in a temperate-maritime cropping system.</title>
        <authorList>
            <person name="Maluk M."/>
            <person name="Francesc Ferrando Molina F."/>
            <person name="Lopez Del Egido L."/>
            <person name="Lafos M."/>
            <person name="Langarica-Fuentes A."/>
            <person name="Gebre Yohannes G."/>
            <person name="Young M.W."/>
            <person name="Martin P."/>
            <person name="Gantlett R."/>
            <person name="Kenicer G."/>
            <person name="Hawes C."/>
            <person name="Begg G.S."/>
            <person name="Quilliam R.S."/>
            <person name="Squire G.R."/>
            <person name="Poole P.S."/>
            <person name="Young P.W."/>
            <person name="Iannetta P.M."/>
            <person name="James E.K."/>
        </authorList>
    </citation>
    <scope>NUCLEOTIDE SEQUENCE [LARGE SCALE GENOMIC DNA]</scope>
    <source>
        <strain evidence="1 2">JHI1096</strain>
    </source>
</reference>
<dbReference type="RefSeq" id="WP_164575748.1">
    <property type="nucleotide sequence ID" value="NZ_CAXURF020000003.1"/>
</dbReference>
<dbReference type="EMBL" id="WUEZ01000003">
    <property type="protein sequence ID" value="NEI33148.1"/>
    <property type="molecule type" value="Genomic_DNA"/>
</dbReference>
<dbReference type="Proteomes" id="UP000471560">
    <property type="component" value="Unassembled WGS sequence"/>
</dbReference>
<evidence type="ECO:0000313" key="1">
    <source>
        <dbReference type="EMBL" id="NEI33148.1"/>
    </source>
</evidence>
<dbReference type="InterPro" id="IPR036280">
    <property type="entry name" value="Multihaem_cyt_sf"/>
</dbReference>
<sequence length="407" mass="42989">MANSISRFHVLMTAAVLCLGAAICGFGNKVAAQDITEAHRRSILYQNLQEYLHRQVLLSSTTGQHDSLSEYAAKCAEATGVSIPRFSCSAGVEVPGQGTAPAGTLCDAPNSLNEVCDPGSRFQVLPGRTQDAVAVAHCRKDGLPIAGTVYNDIAIIQYNKKNGAVCYYQALTNLPGNSIPSPAEGDTAAWADGQSHWFSPQTTEAIGCTACHDNGGFIRSNYIRQLKTPPNSMPSEADGYSNSTSPLKYVGLDFDSNRSWSIVTPRADTDNGLPCNSCHRLGVNSHPRGGINFGTAALFAPIATAAHPTSKADHSPSSPIWMRPGQIVYNAGAEASAKKYHDCAVAFAQSNFTNAPAGCVVTPLGVPWDGPPVHGNNGPTPSISSVIVDYLDNMPDQSPIIYSNVLP</sequence>
<evidence type="ECO:0000313" key="2">
    <source>
        <dbReference type="Proteomes" id="UP000471560"/>
    </source>
</evidence>
<proteinExistence type="predicted"/>
<comment type="caution">
    <text evidence="1">The sequence shown here is derived from an EMBL/GenBank/DDBJ whole genome shotgun (WGS) entry which is preliminary data.</text>
</comment>
<name>A0A6P0B197_RHILE</name>
<dbReference type="SUPFAM" id="SSF48695">
    <property type="entry name" value="Multiheme cytochromes"/>
    <property type="match status" value="1"/>
</dbReference>
<protein>
    <submittedName>
        <fullName evidence="1">Uncharacterized protein</fullName>
    </submittedName>
</protein>
<dbReference type="AlphaFoldDB" id="A0A6P0B197"/>
<organism evidence="1 2">
    <name type="scientific">Rhizobium leguminosarum</name>
    <dbReference type="NCBI Taxonomy" id="384"/>
    <lineage>
        <taxon>Bacteria</taxon>
        <taxon>Pseudomonadati</taxon>
        <taxon>Pseudomonadota</taxon>
        <taxon>Alphaproteobacteria</taxon>
        <taxon>Hyphomicrobiales</taxon>
        <taxon>Rhizobiaceae</taxon>
        <taxon>Rhizobium/Agrobacterium group</taxon>
        <taxon>Rhizobium</taxon>
    </lineage>
</organism>
<accession>A0A6P0B197</accession>